<gene>
    <name evidence="3" type="ORF">BEL05_04930</name>
</gene>
<dbReference type="RefSeq" id="WP_069672135.1">
    <property type="nucleotide sequence ID" value="NZ_MCBT01000048.1"/>
</dbReference>
<organism evidence="3 4">
    <name type="scientific">Shewanella colwelliana</name>
    <name type="common">Alteromonas colwelliana</name>
    <dbReference type="NCBI Taxonomy" id="23"/>
    <lineage>
        <taxon>Bacteria</taxon>
        <taxon>Pseudomonadati</taxon>
        <taxon>Pseudomonadota</taxon>
        <taxon>Gammaproteobacteria</taxon>
        <taxon>Alteromonadales</taxon>
        <taxon>Shewanellaceae</taxon>
        <taxon>Shewanella</taxon>
    </lineage>
</organism>
<keyword evidence="2" id="KW-0472">Membrane</keyword>
<sequence>MKKANPTVVGKLACGACSAVMEVRERSNGKKLLYTYCPNCKIDQRSSDQVQAFWRNNMVAPNAEITTLPTSNNLPVANNQPEQDTGVELDEWSPESELLDKDSSQSDSGDSSSTGLFIGGAVFLVLLVLGINSASGASQ</sequence>
<evidence type="ECO:0000256" key="2">
    <source>
        <dbReference type="SAM" id="Phobius"/>
    </source>
</evidence>
<feature type="transmembrane region" description="Helical" evidence="2">
    <location>
        <begin position="115"/>
        <end position="134"/>
    </location>
</feature>
<evidence type="ECO:0000313" key="3">
    <source>
        <dbReference type="EMBL" id="OEG72323.1"/>
    </source>
</evidence>
<feature type="compositionally biased region" description="Acidic residues" evidence="1">
    <location>
        <begin position="85"/>
        <end position="94"/>
    </location>
</feature>
<feature type="compositionally biased region" description="Polar residues" evidence="1">
    <location>
        <begin position="67"/>
        <end position="83"/>
    </location>
</feature>
<feature type="region of interest" description="Disordered" evidence="1">
    <location>
        <begin position="67"/>
        <end position="112"/>
    </location>
</feature>
<reference evidence="3 4" key="1">
    <citation type="submission" date="2016-07" db="EMBL/GenBank/DDBJ databases">
        <title>Whole-genome of two Shewanella species isolated from a digestive organ of sea cucumber Apostichopus japonicus Selenka 1867.</title>
        <authorList>
            <person name="Hong H.-H."/>
            <person name="Choi H."/>
            <person name="Cheon S."/>
            <person name="Oh J.-S."/>
            <person name="Lee H.-G."/>
            <person name="Park C."/>
        </authorList>
    </citation>
    <scope>NUCLEOTIDE SEQUENCE [LARGE SCALE GENOMIC DNA]</scope>
    <source>
        <strain evidence="3 4">CSB03KR</strain>
    </source>
</reference>
<dbReference type="STRING" id="23.BEL05_04930"/>
<keyword evidence="2" id="KW-1133">Transmembrane helix</keyword>
<protein>
    <submittedName>
        <fullName evidence="3">Uncharacterized protein</fullName>
    </submittedName>
</protein>
<dbReference type="AlphaFoldDB" id="A0A1E5IQU4"/>
<evidence type="ECO:0000313" key="4">
    <source>
        <dbReference type="Proteomes" id="UP000095230"/>
    </source>
</evidence>
<accession>A0A1E5IQU4</accession>
<dbReference type="EMBL" id="MCBT01000048">
    <property type="protein sequence ID" value="OEG72323.1"/>
    <property type="molecule type" value="Genomic_DNA"/>
</dbReference>
<proteinExistence type="predicted"/>
<name>A0A1E5IQU4_SHECO</name>
<comment type="caution">
    <text evidence="3">The sequence shown here is derived from an EMBL/GenBank/DDBJ whole genome shotgun (WGS) entry which is preliminary data.</text>
</comment>
<evidence type="ECO:0000256" key="1">
    <source>
        <dbReference type="SAM" id="MobiDB-lite"/>
    </source>
</evidence>
<keyword evidence="2" id="KW-0812">Transmembrane</keyword>
<dbReference type="OrthoDB" id="6314472at2"/>
<dbReference type="Proteomes" id="UP000095230">
    <property type="component" value="Unassembled WGS sequence"/>
</dbReference>